<protein>
    <submittedName>
        <fullName evidence="1">Putative signal peptide protein</fullName>
    </submittedName>
</protein>
<organism evidence="1">
    <name type="scientific">uncultured bacterium pFosLip</name>
    <dbReference type="NCBI Taxonomy" id="380391"/>
    <lineage>
        <taxon>Bacteria</taxon>
        <taxon>environmental samples</taxon>
    </lineage>
</organism>
<evidence type="ECO:0000313" key="1">
    <source>
        <dbReference type="EMBL" id="ABE69171.1"/>
    </source>
</evidence>
<reference evidence="1" key="1">
    <citation type="journal article" date="2006" name="Appl. Environ. Microbiol.">
        <title>Isolation and characterization of a novel lipase from a metagenomic library of tidal flat sediments: evidence for a new family of bacterial lipases.</title>
        <authorList>
            <person name="Lee M.H."/>
            <person name="Lee C.H."/>
            <person name="Oh T.K."/>
            <person name="Song J.K."/>
            <person name="Yoon J.H."/>
        </authorList>
    </citation>
    <scope>NUCLEOTIDE SEQUENCE</scope>
</reference>
<name>Q1PAF2_9BACT</name>
<accession>Q1PAF2</accession>
<sequence length="355" mass="40539">MQIDMHFYGVYALARAAGIKDSIAGKIAYASQFVDDSIDDDHIVLSDNRSIVPTMTSHKPIDYQNALPGDQWKVWIPFHFLPGYKGKNFIDRLVCEKDSVPARNMLDYTLDSANASFWPHIIGIAAHVYADTFAHYGFIGISHDNNKVDEGTLSISPRHSSGIIRYMKAKYEEFKTRFISGFAEAIPVGHGAVGTYPDRPYLAWGYTYELRRDGSRKKKVSRDNLKDFLEGSKRLHEYFKRFAQLDPRHGDAGSGKDWGKIKPAVHDILKTEGTKEKRIDKWLEHLEKGTFCKTTHADKKIKYDEGLWRPRRAELEHGKTAAIEKTDACRFIRAARRYRNFVLSELLPDIGLTLP</sequence>
<dbReference type="EMBL" id="DQ458963">
    <property type="protein sequence ID" value="ABE69171.1"/>
    <property type="molecule type" value="Genomic_DNA"/>
</dbReference>
<dbReference type="Pfam" id="PF20551">
    <property type="entry name" value="DUF6765"/>
    <property type="match status" value="1"/>
</dbReference>
<dbReference type="InterPro" id="IPR046653">
    <property type="entry name" value="DUF6765"/>
</dbReference>
<dbReference type="AlphaFoldDB" id="Q1PAF2"/>
<proteinExistence type="predicted"/>
<reference evidence="1" key="2">
    <citation type="submission" date="2006-03" db="EMBL/GenBank/DDBJ databases">
        <authorList>
            <person name="Lee M.-H."/>
            <person name="Song J.K."/>
            <person name="Yoon J.-H."/>
        </authorList>
    </citation>
    <scope>NUCLEOTIDE SEQUENCE</scope>
</reference>